<dbReference type="PROSITE" id="PS50127">
    <property type="entry name" value="UBC_2"/>
    <property type="match status" value="1"/>
</dbReference>
<dbReference type="InterPro" id="IPR000608">
    <property type="entry name" value="UBC"/>
</dbReference>
<accession>A0A8B8MJE5</accession>
<name>A0A8B8MJE5_ABRPR</name>
<evidence type="ECO:0000256" key="2">
    <source>
        <dbReference type="ARBA" id="ARBA00022786"/>
    </source>
</evidence>
<evidence type="ECO:0000256" key="1">
    <source>
        <dbReference type="ARBA" id="ARBA00022679"/>
    </source>
</evidence>
<keyword evidence="1" id="KW-0808">Transferase</keyword>
<dbReference type="RefSeq" id="XP_027368710.1">
    <property type="nucleotide sequence ID" value="XM_027512909.1"/>
</dbReference>
<dbReference type="SUPFAM" id="SSF54495">
    <property type="entry name" value="UBC-like"/>
    <property type="match status" value="1"/>
</dbReference>
<dbReference type="SMART" id="SM00212">
    <property type="entry name" value="UBCc"/>
    <property type="match status" value="1"/>
</dbReference>
<dbReference type="GeneID" id="113874696"/>
<evidence type="ECO:0000259" key="3">
    <source>
        <dbReference type="PROSITE" id="PS50127"/>
    </source>
</evidence>
<dbReference type="GO" id="GO:0061631">
    <property type="term" value="F:ubiquitin conjugating enzyme activity"/>
    <property type="evidence" value="ECO:0007669"/>
    <property type="project" value="TreeGrafter"/>
</dbReference>
<dbReference type="CDD" id="cd23837">
    <property type="entry name" value="UBCc_UBE2O"/>
    <property type="match status" value="1"/>
</dbReference>
<dbReference type="Proteomes" id="UP000694853">
    <property type="component" value="Unplaced"/>
</dbReference>
<dbReference type="Pfam" id="PF00179">
    <property type="entry name" value="UQ_con"/>
    <property type="match status" value="1"/>
</dbReference>
<keyword evidence="4" id="KW-1185">Reference proteome</keyword>
<gene>
    <name evidence="5" type="primary">LOC113874696</name>
</gene>
<sequence>MANTNHFEHFDVVVDTSDHFFAQAKKKIKRQNQSDQLGSPIEDCFTNARSDVYKRIMKEWKVLAHNLPESIYVRVYENRIDLLRAMIVGAAGTPYHDGLFFFDIAFPPDYPSLPPKVHYRSFGYKINPNLYTSGDVCLSLINTWRGKKNEKWDPSGSTILQLLVSLQGLVLNDMPFFNEAGSEILGRGIFEKKAEAYNETVFILNCKTMMCIIQRPPRNFEGFVASHFRHQACAVLSACNDYVNGRVRIGYYTESDEGDLSRVRVSGKFKESIRVLYPQLFAAFVKCGATLENGAENLKMEKRDGSSKNSSDRKYRVVVRKVIGKIRKIYASTLKTRAKFDINVIRGQAGNASHLHGNTSLQSS</sequence>
<dbReference type="FunFam" id="3.10.110.10:FF:000133">
    <property type="entry name" value="Putative ubiquitin-conjugating enzyme E2 38"/>
    <property type="match status" value="1"/>
</dbReference>
<evidence type="ECO:0000313" key="5">
    <source>
        <dbReference type="RefSeq" id="XP_027368710.1"/>
    </source>
</evidence>
<feature type="domain" description="UBC core" evidence="3">
    <location>
        <begin position="51"/>
        <end position="210"/>
    </location>
</feature>
<dbReference type="PANTHER" id="PTHR46116">
    <property type="entry name" value="(E3-INDEPENDENT) E2 UBIQUITIN-CONJUGATING ENZYME"/>
    <property type="match status" value="1"/>
</dbReference>
<dbReference type="OrthoDB" id="47801at2759"/>
<dbReference type="InterPro" id="IPR016135">
    <property type="entry name" value="UBQ-conjugating_enzyme/RWD"/>
</dbReference>
<protein>
    <submittedName>
        <fullName evidence="5">Ubiquitin-conjugating enzyme E2 38</fullName>
    </submittedName>
</protein>
<keyword evidence="2" id="KW-0833">Ubl conjugation pathway</keyword>
<dbReference type="KEGG" id="aprc:113874696"/>
<evidence type="ECO:0000313" key="4">
    <source>
        <dbReference type="Proteomes" id="UP000694853"/>
    </source>
</evidence>
<dbReference type="AlphaFoldDB" id="A0A8B8MJE5"/>
<organism evidence="4 5">
    <name type="scientific">Abrus precatorius</name>
    <name type="common">Indian licorice</name>
    <name type="synonym">Glycine abrus</name>
    <dbReference type="NCBI Taxonomy" id="3816"/>
    <lineage>
        <taxon>Eukaryota</taxon>
        <taxon>Viridiplantae</taxon>
        <taxon>Streptophyta</taxon>
        <taxon>Embryophyta</taxon>
        <taxon>Tracheophyta</taxon>
        <taxon>Spermatophyta</taxon>
        <taxon>Magnoliopsida</taxon>
        <taxon>eudicotyledons</taxon>
        <taxon>Gunneridae</taxon>
        <taxon>Pentapetalae</taxon>
        <taxon>rosids</taxon>
        <taxon>fabids</taxon>
        <taxon>Fabales</taxon>
        <taxon>Fabaceae</taxon>
        <taxon>Papilionoideae</taxon>
        <taxon>50 kb inversion clade</taxon>
        <taxon>NPAAA clade</taxon>
        <taxon>indigoferoid/millettioid clade</taxon>
        <taxon>Abreae</taxon>
        <taxon>Abrus</taxon>
    </lineage>
</organism>
<reference evidence="4" key="1">
    <citation type="journal article" date="2019" name="Toxins">
        <title>Detection of Abrin-Like and Prepropulchellin-Like Toxin Genes and Transcripts Using Whole Genome Sequencing and Full-Length Transcript Sequencing of Abrus precatorius.</title>
        <authorList>
            <person name="Hovde B.T."/>
            <person name="Daligault H.E."/>
            <person name="Hanschen E.R."/>
            <person name="Kunde Y.A."/>
            <person name="Johnson M.B."/>
            <person name="Starkenburg S.R."/>
            <person name="Johnson S.L."/>
        </authorList>
    </citation>
    <scope>NUCLEOTIDE SEQUENCE [LARGE SCALE GENOMIC DNA]</scope>
</reference>
<dbReference type="PANTHER" id="PTHR46116:SF19">
    <property type="entry name" value="UBIQUITIN-CONJUGATING ENZYME FAMILY PROTEIN"/>
    <property type="match status" value="1"/>
</dbReference>
<proteinExistence type="predicted"/>
<reference evidence="5" key="2">
    <citation type="submission" date="2025-08" db="UniProtKB">
        <authorList>
            <consortium name="RefSeq"/>
        </authorList>
    </citation>
    <scope>IDENTIFICATION</scope>
    <source>
        <tissue evidence="5">Young leaves</tissue>
    </source>
</reference>
<dbReference type="Gene3D" id="3.10.110.10">
    <property type="entry name" value="Ubiquitin Conjugating Enzyme"/>
    <property type="match status" value="1"/>
</dbReference>